<dbReference type="GO" id="GO:0005524">
    <property type="term" value="F:ATP binding"/>
    <property type="evidence" value="ECO:0007669"/>
    <property type="project" value="UniProtKB-KW"/>
</dbReference>
<evidence type="ECO:0000313" key="6">
    <source>
        <dbReference type="Proteomes" id="UP000264702"/>
    </source>
</evidence>
<dbReference type="PANTHER" id="PTHR43023:SF6">
    <property type="entry name" value="INTERMEMBRANE PHOSPHOLIPID TRANSPORT SYSTEM ATP-BINDING PROTEIN MLAF"/>
    <property type="match status" value="1"/>
</dbReference>
<comment type="caution">
    <text evidence="5">The sequence shown here is derived from an EMBL/GenBank/DDBJ whole genome shotgun (WGS) entry which is preliminary data.</text>
</comment>
<dbReference type="Proteomes" id="UP000264702">
    <property type="component" value="Unassembled WGS sequence"/>
</dbReference>
<evidence type="ECO:0000256" key="1">
    <source>
        <dbReference type="ARBA" id="ARBA00022448"/>
    </source>
</evidence>
<dbReference type="InterPro" id="IPR003593">
    <property type="entry name" value="AAA+_ATPase"/>
</dbReference>
<dbReference type="RefSeq" id="WP_117298585.1">
    <property type="nucleotide sequence ID" value="NZ_QVQT02000002.1"/>
</dbReference>
<keyword evidence="3 5" id="KW-0067">ATP-binding</keyword>
<dbReference type="PANTHER" id="PTHR43023">
    <property type="entry name" value="PROTEIN TRIGALACTOSYLDIACYLGLYCEROL 3, CHLOROPLASTIC"/>
    <property type="match status" value="1"/>
</dbReference>
<name>A0A372ISC7_9BACT</name>
<protein>
    <submittedName>
        <fullName evidence="5">ATP-binding cassette domain-containing protein</fullName>
    </submittedName>
</protein>
<keyword evidence="6" id="KW-1185">Reference proteome</keyword>
<dbReference type="GO" id="GO:0016887">
    <property type="term" value="F:ATP hydrolysis activity"/>
    <property type="evidence" value="ECO:0007669"/>
    <property type="project" value="InterPro"/>
</dbReference>
<evidence type="ECO:0000256" key="3">
    <source>
        <dbReference type="ARBA" id="ARBA00022840"/>
    </source>
</evidence>
<keyword evidence="2" id="KW-0547">Nucleotide-binding</keyword>
<dbReference type="Gene3D" id="3.40.50.300">
    <property type="entry name" value="P-loop containing nucleotide triphosphate hydrolases"/>
    <property type="match status" value="1"/>
</dbReference>
<dbReference type="InterPro" id="IPR017871">
    <property type="entry name" value="ABC_transporter-like_CS"/>
</dbReference>
<proteinExistence type="predicted"/>
<organism evidence="5 6">
    <name type="scientific">Paracidobacterium acidisoli</name>
    <dbReference type="NCBI Taxonomy" id="2303751"/>
    <lineage>
        <taxon>Bacteria</taxon>
        <taxon>Pseudomonadati</taxon>
        <taxon>Acidobacteriota</taxon>
        <taxon>Terriglobia</taxon>
        <taxon>Terriglobales</taxon>
        <taxon>Acidobacteriaceae</taxon>
        <taxon>Paracidobacterium</taxon>
    </lineage>
</organism>
<dbReference type="SUPFAM" id="SSF52540">
    <property type="entry name" value="P-loop containing nucleoside triphosphate hydrolases"/>
    <property type="match status" value="1"/>
</dbReference>
<evidence type="ECO:0000256" key="2">
    <source>
        <dbReference type="ARBA" id="ARBA00022741"/>
    </source>
</evidence>
<accession>A0A372ISC7</accession>
<gene>
    <name evidence="5" type="ORF">D0Y96_06940</name>
</gene>
<dbReference type="EMBL" id="QVQT01000002">
    <property type="protein sequence ID" value="RFU17837.1"/>
    <property type="molecule type" value="Genomic_DNA"/>
</dbReference>
<dbReference type="PROSITE" id="PS50893">
    <property type="entry name" value="ABC_TRANSPORTER_2"/>
    <property type="match status" value="1"/>
</dbReference>
<dbReference type="OrthoDB" id="9802264at2"/>
<dbReference type="InterPro" id="IPR003439">
    <property type="entry name" value="ABC_transporter-like_ATP-bd"/>
</dbReference>
<reference evidence="5 6" key="1">
    <citation type="submission" date="2018-08" db="EMBL/GenBank/DDBJ databases">
        <title>Acidipila sp. 4G-K13, an acidobacterium isolated from forest soil.</title>
        <authorList>
            <person name="Gao Z.-H."/>
            <person name="Qiu L.-H."/>
        </authorList>
    </citation>
    <scope>NUCLEOTIDE SEQUENCE [LARGE SCALE GENOMIC DNA]</scope>
    <source>
        <strain evidence="5 6">4G-K13</strain>
    </source>
</reference>
<evidence type="ECO:0000313" key="5">
    <source>
        <dbReference type="EMBL" id="RFU17837.1"/>
    </source>
</evidence>
<feature type="domain" description="ABC transporter" evidence="4">
    <location>
        <begin position="19"/>
        <end position="254"/>
    </location>
</feature>
<keyword evidence="1" id="KW-0813">Transport</keyword>
<dbReference type="SMART" id="SM00382">
    <property type="entry name" value="AAA"/>
    <property type="match status" value="1"/>
</dbReference>
<dbReference type="PROSITE" id="PS00211">
    <property type="entry name" value="ABC_TRANSPORTER_1"/>
    <property type="match status" value="1"/>
</dbReference>
<dbReference type="AlphaFoldDB" id="A0A372ISC7"/>
<evidence type="ECO:0000259" key="4">
    <source>
        <dbReference type="PROSITE" id="PS50893"/>
    </source>
</evidence>
<sequence length="276" mass="30908">MAGTAAPIDVNGHQEEPVVIFEHVSIGFDRKQVLEDISFKVRRGETRILLGPAGVGKSVLLKLANGLLKPDSGRIFVFGQEVSAMREEDLFALRGSIGTVFQEGALFDSLNVRDNVGFRLEEEHVAEDEITKRVTEALRFVELEQAIYKFPSELSGGMRRRVAIARAIVTNPDLLLYDSPTGGLDPITSTTIIELVVKQRDVYQTSSLLVTHRLQDAFMMATHRFNRETNQMEPLPEDRINANTSFLMLHDRKLVFDGTTHDLVHSSDPFIRGYIA</sequence>
<dbReference type="InterPro" id="IPR027417">
    <property type="entry name" value="P-loop_NTPase"/>
</dbReference>
<dbReference type="Pfam" id="PF00005">
    <property type="entry name" value="ABC_tran"/>
    <property type="match status" value="1"/>
</dbReference>